<evidence type="ECO:0000313" key="2">
    <source>
        <dbReference type="Proteomes" id="UP000324748"/>
    </source>
</evidence>
<name>A0A5B0LS06_PUCGR</name>
<dbReference type="AlphaFoldDB" id="A0A5B0LS06"/>
<comment type="caution">
    <text evidence="1">The sequence shown here is derived from an EMBL/GenBank/DDBJ whole genome shotgun (WGS) entry which is preliminary data.</text>
</comment>
<dbReference type="EMBL" id="VSWC01000184">
    <property type="protein sequence ID" value="KAA1067767.1"/>
    <property type="molecule type" value="Genomic_DNA"/>
</dbReference>
<dbReference type="Proteomes" id="UP000324748">
    <property type="component" value="Unassembled WGS sequence"/>
</dbReference>
<accession>A0A5B0LS06</accession>
<sequence length="217" mass="24319">MEDHTGYLLDFDQSLFHPLIPKLFRDTMNMCGCELITRNIIANGNDSFTYEVPRVKRPGRRRVHGPATTPPYWLTFRFPDAEVINRHRNLHISYIGTVTLDVGTGVLRVTSKITNIGRFPPRSFIANLWIGPLVSAMGVVVNVEELTVNVMGRRVDGPLVELRLTEIDRVDQAHALVLGQRVHFTGCLIEARPRAESLCVEVCSLLTGRLGTAPPHN</sequence>
<protein>
    <submittedName>
        <fullName evidence="1">Uncharacterized protein</fullName>
    </submittedName>
</protein>
<gene>
    <name evidence="1" type="ORF">PGT21_016507</name>
</gene>
<reference evidence="1 2" key="1">
    <citation type="submission" date="2019-05" db="EMBL/GenBank/DDBJ databases">
        <title>Emergence of the Ug99 lineage of the wheat stem rust pathogen through somatic hybridization.</title>
        <authorList>
            <person name="Li F."/>
            <person name="Upadhyaya N.M."/>
            <person name="Sperschneider J."/>
            <person name="Matny O."/>
            <person name="Nguyen-Phuc H."/>
            <person name="Mago R."/>
            <person name="Raley C."/>
            <person name="Miller M.E."/>
            <person name="Silverstein K.A.T."/>
            <person name="Henningsen E."/>
            <person name="Hirsch C.D."/>
            <person name="Visser B."/>
            <person name="Pretorius Z.A."/>
            <person name="Steffenson B.J."/>
            <person name="Schwessinger B."/>
            <person name="Dodds P.N."/>
            <person name="Figueroa M."/>
        </authorList>
    </citation>
    <scope>NUCLEOTIDE SEQUENCE [LARGE SCALE GENOMIC DNA]</scope>
    <source>
        <strain evidence="1">21-0</strain>
    </source>
</reference>
<keyword evidence="2" id="KW-1185">Reference proteome</keyword>
<organism evidence="1 2">
    <name type="scientific">Puccinia graminis f. sp. tritici</name>
    <dbReference type="NCBI Taxonomy" id="56615"/>
    <lineage>
        <taxon>Eukaryota</taxon>
        <taxon>Fungi</taxon>
        <taxon>Dikarya</taxon>
        <taxon>Basidiomycota</taxon>
        <taxon>Pucciniomycotina</taxon>
        <taxon>Pucciniomycetes</taxon>
        <taxon>Pucciniales</taxon>
        <taxon>Pucciniaceae</taxon>
        <taxon>Puccinia</taxon>
    </lineage>
</organism>
<evidence type="ECO:0000313" key="1">
    <source>
        <dbReference type="EMBL" id="KAA1067767.1"/>
    </source>
</evidence>
<proteinExistence type="predicted"/>